<dbReference type="InterPro" id="IPR050471">
    <property type="entry name" value="AB_hydrolase"/>
</dbReference>
<feature type="active site" description="Charge relay system" evidence="1">
    <location>
        <position position="197"/>
    </location>
</feature>
<evidence type="ECO:0000313" key="4">
    <source>
        <dbReference type="EMBL" id="APW59573.1"/>
    </source>
</evidence>
<dbReference type="OrthoDB" id="9786110at2"/>
<reference evidence="5" key="1">
    <citation type="submission" date="2016-12" db="EMBL/GenBank/DDBJ databases">
        <title>Comparative genomics of four Isosphaeraceae planctomycetes: a common pool of plasmids and glycoside hydrolase genes.</title>
        <authorList>
            <person name="Ivanova A."/>
        </authorList>
    </citation>
    <scope>NUCLEOTIDE SEQUENCE [LARGE SCALE GENOMIC DNA]</scope>
    <source>
        <strain evidence="5">PX4</strain>
    </source>
</reference>
<sequence>MTEREAMPDRRPCLILHGLGGGPYELQPLTEAVAASGREVRAPVLPGHDGPGPAMPSSSWPDWTRCAEAWYDDTASETAPAAVVGFSTGAMIALHLASRRKVDRLILLAPFLAIRHTSRLPFQPVSLLRVLARWTPEIQRRGPAVRDPKMRRWASSLDRFRTFNLHAAVSALEFIEEVKPLIAAIDVPVLIVQGRLDSVVEPWGAAWLHGRLTAAPSRLIELPRSDHLVALDKDRESMIDAVLAFLDEPPA</sequence>
<dbReference type="KEGG" id="pbor:BSF38_01000"/>
<proteinExistence type="predicted"/>
<dbReference type="RefSeq" id="WP_076343734.1">
    <property type="nucleotide sequence ID" value="NZ_CP019082.1"/>
</dbReference>
<name>A0A1U7CL16_9BACT</name>
<organism evidence="4 5">
    <name type="scientific">Paludisphaera borealis</name>
    <dbReference type="NCBI Taxonomy" id="1387353"/>
    <lineage>
        <taxon>Bacteria</taxon>
        <taxon>Pseudomonadati</taxon>
        <taxon>Planctomycetota</taxon>
        <taxon>Planctomycetia</taxon>
        <taxon>Isosphaerales</taxon>
        <taxon>Isosphaeraceae</taxon>
        <taxon>Paludisphaera</taxon>
    </lineage>
</organism>
<dbReference type="PIRSF" id="PIRSF017388">
    <property type="entry name" value="Esterase_lipase"/>
    <property type="match status" value="1"/>
</dbReference>
<dbReference type="EC" id="3.1.1.1" evidence="4"/>
<feature type="domain" description="Serine aminopeptidase S33" evidence="3">
    <location>
        <begin position="12"/>
        <end position="234"/>
    </location>
</feature>
<accession>A0A1U7CL16</accession>
<feature type="active site" description="Charge relay system" evidence="1">
    <location>
        <position position="227"/>
    </location>
</feature>
<dbReference type="Proteomes" id="UP000186309">
    <property type="component" value="Chromosome"/>
</dbReference>
<evidence type="ECO:0000313" key="5">
    <source>
        <dbReference type="Proteomes" id="UP000186309"/>
    </source>
</evidence>
<dbReference type="GO" id="GO:0106435">
    <property type="term" value="F:carboxylesterase activity"/>
    <property type="evidence" value="ECO:0007669"/>
    <property type="project" value="UniProtKB-EC"/>
</dbReference>
<protein>
    <submittedName>
        <fullName evidence="4">Carboxylesterase</fullName>
        <ecNumber evidence="4">3.1.1.1</ecNumber>
    </submittedName>
</protein>
<evidence type="ECO:0000256" key="1">
    <source>
        <dbReference type="PIRSR" id="PIRSR017388-1"/>
    </source>
</evidence>
<evidence type="ECO:0000259" key="3">
    <source>
        <dbReference type="Pfam" id="PF12146"/>
    </source>
</evidence>
<dbReference type="InterPro" id="IPR029058">
    <property type="entry name" value="AB_hydrolase_fold"/>
</dbReference>
<dbReference type="InterPro" id="IPR022742">
    <property type="entry name" value="Hydrolase_4"/>
</dbReference>
<dbReference type="EMBL" id="CP019082">
    <property type="protein sequence ID" value="APW59573.1"/>
    <property type="molecule type" value="Genomic_DNA"/>
</dbReference>
<keyword evidence="5" id="KW-1185">Reference proteome</keyword>
<dbReference type="InterPro" id="IPR012354">
    <property type="entry name" value="Esterase_lipase"/>
</dbReference>
<dbReference type="Pfam" id="PF12146">
    <property type="entry name" value="Hydrolase_4"/>
    <property type="match status" value="1"/>
</dbReference>
<keyword evidence="4" id="KW-0378">Hydrolase</keyword>
<dbReference type="STRING" id="1387353.BSF38_01000"/>
<gene>
    <name evidence="4" type="primary">est</name>
    <name evidence="4" type="ORF">BSF38_01000</name>
</gene>
<dbReference type="PANTHER" id="PTHR43433">
    <property type="entry name" value="HYDROLASE, ALPHA/BETA FOLD FAMILY PROTEIN"/>
    <property type="match status" value="1"/>
</dbReference>
<feature type="site" description="Important for substrate specificity" evidence="2">
    <location>
        <position position="138"/>
    </location>
</feature>
<dbReference type="SUPFAM" id="SSF53474">
    <property type="entry name" value="alpha/beta-Hydrolases"/>
    <property type="match status" value="1"/>
</dbReference>
<dbReference type="PANTHER" id="PTHR43433:SF5">
    <property type="entry name" value="AB HYDROLASE-1 DOMAIN-CONTAINING PROTEIN"/>
    <property type="match status" value="1"/>
</dbReference>
<feature type="active site" description="Nucleophile" evidence="1">
    <location>
        <position position="87"/>
    </location>
</feature>
<evidence type="ECO:0000256" key="2">
    <source>
        <dbReference type="PIRSR" id="PIRSR017388-3"/>
    </source>
</evidence>
<dbReference type="Gene3D" id="3.40.50.1820">
    <property type="entry name" value="alpha/beta hydrolase"/>
    <property type="match status" value="1"/>
</dbReference>
<dbReference type="AlphaFoldDB" id="A0A1U7CL16"/>